<evidence type="ECO:0000313" key="3">
    <source>
        <dbReference type="Proteomes" id="UP000254764"/>
    </source>
</evidence>
<reference evidence="3" key="1">
    <citation type="submission" date="2018-07" db="EMBL/GenBank/DDBJ databases">
        <authorList>
            <person name="Peiro R."/>
            <person name="Begona"/>
            <person name="Cbmso G."/>
            <person name="Lopez M."/>
            <person name="Gonzalez S."/>
        </authorList>
    </citation>
    <scope>NUCLEOTIDE SEQUENCE [LARGE SCALE GENOMIC DNA]</scope>
</reference>
<dbReference type="Proteomes" id="UP000254764">
    <property type="component" value="Unassembled WGS sequence"/>
</dbReference>
<organism evidence="2 3">
    <name type="scientific">Ciceribacter selenitireducens ATCC BAA-1503</name>
    <dbReference type="NCBI Taxonomy" id="1336235"/>
    <lineage>
        <taxon>Bacteria</taxon>
        <taxon>Pseudomonadati</taxon>
        <taxon>Pseudomonadota</taxon>
        <taxon>Alphaproteobacteria</taxon>
        <taxon>Hyphomicrobiales</taxon>
        <taxon>Rhizobiaceae</taxon>
        <taxon>Ciceribacter</taxon>
    </lineage>
</organism>
<dbReference type="AlphaFoldDB" id="A0A376ADF3"/>
<feature type="region of interest" description="Disordered" evidence="1">
    <location>
        <begin position="1"/>
        <end position="46"/>
    </location>
</feature>
<protein>
    <submittedName>
        <fullName evidence="2">Uncharacterized protein</fullName>
    </submittedName>
</protein>
<evidence type="ECO:0000313" key="2">
    <source>
        <dbReference type="EMBL" id="SSC65852.1"/>
    </source>
</evidence>
<gene>
    <name evidence="2" type="ORF">RHIZ70_1560</name>
</gene>
<accession>A0A376ADF3</accession>
<proteinExistence type="predicted"/>
<name>A0A376ADF3_9HYPH</name>
<sequence length="46" mass="5102">MLQRGQEGSALGHLDLPFRRSRSRRNRHSGDKGDLADGLPSRSLEA</sequence>
<evidence type="ECO:0000256" key="1">
    <source>
        <dbReference type="SAM" id="MobiDB-lite"/>
    </source>
</evidence>
<dbReference type="EMBL" id="UEYP01000001">
    <property type="protein sequence ID" value="SSC65852.1"/>
    <property type="molecule type" value="Genomic_DNA"/>
</dbReference>
<keyword evidence="3" id="KW-1185">Reference proteome</keyword>